<name>A0A096BL62_9BACT</name>
<evidence type="ECO:0000256" key="4">
    <source>
        <dbReference type="SAM" id="SignalP"/>
    </source>
</evidence>
<proteinExistence type="inferred from homology"/>
<gene>
    <name evidence="5" type="ORF">HMPREF0661_12185</name>
</gene>
<dbReference type="Pfam" id="PF03938">
    <property type="entry name" value="OmpH"/>
    <property type="match status" value="1"/>
</dbReference>
<dbReference type="SMART" id="SM00935">
    <property type="entry name" value="OmpH"/>
    <property type="match status" value="1"/>
</dbReference>
<dbReference type="Proteomes" id="UP000029578">
    <property type="component" value="Unassembled WGS sequence"/>
</dbReference>
<accession>A0A096BL62</accession>
<dbReference type="GO" id="GO:0005829">
    <property type="term" value="C:cytosol"/>
    <property type="evidence" value="ECO:0007669"/>
    <property type="project" value="TreeGrafter"/>
</dbReference>
<reference evidence="5 6" key="1">
    <citation type="submission" date="2014-07" db="EMBL/GenBank/DDBJ databases">
        <authorList>
            <person name="McCorrison J."/>
            <person name="Sanka R."/>
            <person name="Torralba M."/>
            <person name="Gillis M."/>
            <person name="Haft D.H."/>
            <person name="Methe B."/>
            <person name="Sutton G."/>
            <person name="Nelson K.E."/>
        </authorList>
    </citation>
    <scope>NUCLEOTIDE SEQUENCE [LARGE SCALE GENOMIC DNA]</scope>
    <source>
        <strain evidence="5 6">DNF00666</strain>
    </source>
</reference>
<dbReference type="GO" id="GO:0051082">
    <property type="term" value="F:unfolded protein binding"/>
    <property type="evidence" value="ECO:0007669"/>
    <property type="project" value="InterPro"/>
</dbReference>
<sequence length="171" mass="19706">MKKLFFSFVFMLLPLLAMAQQSVPAFKFAYFSYDKVFHAMADYATATRSYNDLKAKYDAETKRSVEDFNSRYEDFLDVQRKLEPSILRKRQAELEELMDRNIAFRKESERLLKKAEEDIYAPVHAKLNNAVRQMGTESGYAFILNADNNSVPFVNTAMGEDVTEALIAALK</sequence>
<dbReference type="AlphaFoldDB" id="A0A096BL62"/>
<organism evidence="5 6">
    <name type="scientific">Prevotella melaninogenica DNF00666</name>
    <dbReference type="NCBI Taxonomy" id="1401073"/>
    <lineage>
        <taxon>Bacteria</taxon>
        <taxon>Pseudomonadati</taxon>
        <taxon>Bacteroidota</taxon>
        <taxon>Bacteroidia</taxon>
        <taxon>Bacteroidales</taxon>
        <taxon>Prevotellaceae</taxon>
        <taxon>Prevotella</taxon>
    </lineage>
</organism>
<feature type="signal peptide" evidence="4">
    <location>
        <begin position="1"/>
        <end position="19"/>
    </location>
</feature>
<feature type="chain" id="PRO_5001924963" evidence="4">
    <location>
        <begin position="20"/>
        <end position="171"/>
    </location>
</feature>
<comment type="similarity">
    <text evidence="1">Belongs to the Skp family.</text>
</comment>
<dbReference type="RefSeq" id="WP_036866880.1">
    <property type="nucleotide sequence ID" value="NZ_JRNS01000545.1"/>
</dbReference>
<protein>
    <submittedName>
        <fullName evidence="5">Membrane protein</fullName>
    </submittedName>
</protein>
<comment type="caution">
    <text evidence="5">The sequence shown here is derived from an EMBL/GenBank/DDBJ whole genome shotgun (WGS) entry which is preliminary data.</text>
</comment>
<dbReference type="EMBL" id="JRNS01000545">
    <property type="protein sequence ID" value="KGF43447.1"/>
    <property type="molecule type" value="Genomic_DNA"/>
</dbReference>
<dbReference type="Gene3D" id="3.30.910.20">
    <property type="entry name" value="Skp domain"/>
    <property type="match status" value="1"/>
</dbReference>
<keyword evidence="3" id="KW-0175">Coiled coil</keyword>
<keyword evidence="2 4" id="KW-0732">Signal</keyword>
<dbReference type="SUPFAM" id="SSF111384">
    <property type="entry name" value="OmpH-like"/>
    <property type="match status" value="1"/>
</dbReference>
<feature type="coiled-coil region" evidence="3">
    <location>
        <begin position="87"/>
        <end position="114"/>
    </location>
</feature>
<evidence type="ECO:0000313" key="5">
    <source>
        <dbReference type="EMBL" id="KGF43447.1"/>
    </source>
</evidence>
<evidence type="ECO:0000256" key="2">
    <source>
        <dbReference type="ARBA" id="ARBA00022729"/>
    </source>
</evidence>
<dbReference type="InterPro" id="IPR024930">
    <property type="entry name" value="Skp_dom_sf"/>
</dbReference>
<dbReference type="PANTHER" id="PTHR35089">
    <property type="entry name" value="CHAPERONE PROTEIN SKP"/>
    <property type="match status" value="1"/>
</dbReference>
<evidence type="ECO:0000313" key="6">
    <source>
        <dbReference type="Proteomes" id="UP000029578"/>
    </source>
</evidence>
<dbReference type="GO" id="GO:0050821">
    <property type="term" value="P:protein stabilization"/>
    <property type="evidence" value="ECO:0007669"/>
    <property type="project" value="TreeGrafter"/>
</dbReference>
<dbReference type="PANTHER" id="PTHR35089:SF1">
    <property type="entry name" value="CHAPERONE PROTEIN SKP"/>
    <property type="match status" value="1"/>
</dbReference>
<evidence type="ECO:0000256" key="1">
    <source>
        <dbReference type="ARBA" id="ARBA00009091"/>
    </source>
</evidence>
<dbReference type="InterPro" id="IPR005632">
    <property type="entry name" value="Chaperone_Skp"/>
</dbReference>
<evidence type="ECO:0000256" key="3">
    <source>
        <dbReference type="SAM" id="Coils"/>
    </source>
</evidence>